<accession>A0A084W4Z6</accession>
<evidence type="ECO:0000313" key="4">
    <source>
        <dbReference type="Proteomes" id="UP000030765"/>
    </source>
</evidence>
<reference evidence="3" key="2">
    <citation type="submission" date="2020-05" db="UniProtKB">
        <authorList>
            <consortium name="EnsemblMetazoa"/>
        </authorList>
    </citation>
    <scope>IDENTIFICATION</scope>
</reference>
<feature type="region of interest" description="Disordered" evidence="1">
    <location>
        <begin position="1"/>
        <end position="27"/>
    </location>
</feature>
<evidence type="ECO:0000313" key="3">
    <source>
        <dbReference type="EnsemblMetazoa" id="ASIC013233-PA"/>
    </source>
</evidence>
<dbReference type="Proteomes" id="UP000030765">
    <property type="component" value="Unassembled WGS sequence"/>
</dbReference>
<feature type="compositionally biased region" description="Basic residues" evidence="1">
    <location>
        <begin position="1"/>
        <end position="11"/>
    </location>
</feature>
<protein>
    <submittedName>
        <fullName evidence="2 3">Uncharacterized protein</fullName>
    </submittedName>
</protein>
<proteinExistence type="predicted"/>
<gene>
    <name evidence="2" type="ORF">ZHAS_00013233</name>
</gene>
<reference evidence="2 4" key="1">
    <citation type="journal article" date="2014" name="BMC Genomics">
        <title>Genome sequence of Anopheles sinensis provides insight into genetics basis of mosquito competence for malaria parasites.</title>
        <authorList>
            <person name="Zhou D."/>
            <person name="Zhang D."/>
            <person name="Ding G."/>
            <person name="Shi L."/>
            <person name="Hou Q."/>
            <person name="Ye Y."/>
            <person name="Xu Y."/>
            <person name="Zhou H."/>
            <person name="Xiong C."/>
            <person name="Li S."/>
            <person name="Yu J."/>
            <person name="Hong S."/>
            <person name="Yu X."/>
            <person name="Zou P."/>
            <person name="Chen C."/>
            <person name="Chang X."/>
            <person name="Wang W."/>
            <person name="Lv Y."/>
            <person name="Sun Y."/>
            <person name="Ma L."/>
            <person name="Shen B."/>
            <person name="Zhu C."/>
        </authorList>
    </citation>
    <scope>NUCLEOTIDE SEQUENCE [LARGE SCALE GENOMIC DNA]</scope>
</reference>
<dbReference type="AlphaFoldDB" id="A0A084W4Z6"/>
<name>A0A084W4Z6_ANOSI</name>
<evidence type="ECO:0000313" key="2">
    <source>
        <dbReference type="EMBL" id="KFB45290.1"/>
    </source>
</evidence>
<dbReference type="EMBL" id="KE525302">
    <property type="protein sequence ID" value="KFB45290.1"/>
    <property type="molecule type" value="Genomic_DNA"/>
</dbReference>
<evidence type="ECO:0000256" key="1">
    <source>
        <dbReference type="SAM" id="MobiDB-lite"/>
    </source>
</evidence>
<dbReference type="EnsemblMetazoa" id="ASIC013233-RA">
    <property type="protein sequence ID" value="ASIC013233-PA"/>
    <property type="gene ID" value="ASIC013233"/>
</dbReference>
<dbReference type="VEuPathDB" id="VectorBase:ASIC013233"/>
<dbReference type="EMBL" id="ATLV01020431">
    <property type="status" value="NOT_ANNOTATED_CDS"/>
    <property type="molecule type" value="Genomic_DNA"/>
</dbReference>
<organism evidence="2">
    <name type="scientific">Anopheles sinensis</name>
    <name type="common">Mosquito</name>
    <dbReference type="NCBI Taxonomy" id="74873"/>
    <lineage>
        <taxon>Eukaryota</taxon>
        <taxon>Metazoa</taxon>
        <taxon>Ecdysozoa</taxon>
        <taxon>Arthropoda</taxon>
        <taxon>Hexapoda</taxon>
        <taxon>Insecta</taxon>
        <taxon>Pterygota</taxon>
        <taxon>Neoptera</taxon>
        <taxon>Endopterygota</taxon>
        <taxon>Diptera</taxon>
        <taxon>Nematocera</taxon>
        <taxon>Culicoidea</taxon>
        <taxon>Culicidae</taxon>
        <taxon>Anophelinae</taxon>
        <taxon>Anopheles</taxon>
    </lineage>
</organism>
<sequence>MNVLVQRHHRSHGNEPKPARNTPEPEAWSATEFQSVIHFPSNPSALGLFFRFTLPKCT</sequence>
<keyword evidence="4" id="KW-1185">Reference proteome</keyword>